<feature type="transmembrane region" description="Helical" evidence="1">
    <location>
        <begin position="193"/>
        <end position="222"/>
    </location>
</feature>
<feature type="transmembrane region" description="Helical" evidence="1">
    <location>
        <begin position="150"/>
        <end position="172"/>
    </location>
</feature>
<proteinExistence type="predicted"/>
<dbReference type="EMBL" id="JACHMH010000001">
    <property type="protein sequence ID" value="MBB4679934.1"/>
    <property type="molecule type" value="Genomic_DNA"/>
</dbReference>
<feature type="transmembrane region" description="Helical" evidence="1">
    <location>
        <begin position="21"/>
        <end position="39"/>
    </location>
</feature>
<evidence type="ECO:0000313" key="2">
    <source>
        <dbReference type="EMBL" id="MBB4679934.1"/>
    </source>
</evidence>
<keyword evidence="1" id="KW-1133">Transmembrane helix</keyword>
<dbReference type="Proteomes" id="UP000533598">
    <property type="component" value="Unassembled WGS sequence"/>
</dbReference>
<protein>
    <submittedName>
        <fullName evidence="2">Uncharacterized protein</fullName>
    </submittedName>
</protein>
<dbReference type="RefSeq" id="WP_185005623.1">
    <property type="nucleotide sequence ID" value="NZ_BAAAUI010000017.1"/>
</dbReference>
<evidence type="ECO:0000313" key="3">
    <source>
        <dbReference type="Proteomes" id="UP000533598"/>
    </source>
</evidence>
<comment type="caution">
    <text evidence="2">The sequence shown here is derived from an EMBL/GenBank/DDBJ whole genome shotgun (WGS) entry which is preliminary data.</text>
</comment>
<gene>
    <name evidence="2" type="ORF">HNR67_006052</name>
</gene>
<keyword evidence="3" id="KW-1185">Reference proteome</keyword>
<reference evidence="2 3" key="1">
    <citation type="submission" date="2020-08" db="EMBL/GenBank/DDBJ databases">
        <title>Sequencing the genomes of 1000 actinobacteria strains.</title>
        <authorList>
            <person name="Klenk H.-P."/>
        </authorList>
    </citation>
    <scope>NUCLEOTIDE SEQUENCE [LARGE SCALE GENOMIC DNA]</scope>
    <source>
        <strain evidence="2 3">DSM 44230</strain>
    </source>
</reference>
<keyword evidence="1" id="KW-0812">Transmembrane</keyword>
<feature type="transmembrane region" description="Helical" evidence="1">
    <location>
        <begin position="51"/>
        <end position="78"/>
    </location>
</feature>
<dbReference type="AlphaFoldDB" id="A0A7W7CEZ7"/>
<keyword evidence="1" id="KW-0472">Membrane</keyword>
<accession>A0A7W7CEZ7</accession>
<feature type="transmembrane region" description="Helical" evidence="1">
    <location>
        <begin position="99"/>
        <end position="120"/>
    </location>
</feature>
<name>A0A7W7CEZ7_9PSEU</name>
<feature type="transmembrane region" description="Helical" evidence="1">
    <location>
        <begin position="234"/>
        <end position="255"/>
    </location>
</feature>
<evidence type="ECO:0000256" key="1">
    <source>
        <dbReference type="SAM" id="Phobius"/>
    </source>
</evidence>
<organism evidence="2 3">
    <name type="scientific">Crossiella cryophila</name>
    <dbReference type="NCBI Taxonomy" id="43355"/>
    <lineage>
        <taxon>Bacteria</taxon>
        <taxon>Bacillati</taxon>
        <taxon>Actinomycetota</taxon>
        <taxon>Actinomycetes</taxon>
        <taxon>Pseudonocardiales</taxon>
        <taxon>Pseudonocardiaceae</taxon>
        <taxon>Crossiella</taxon>
    </lineage>
</organism>
<sequence>MRGPGEAQGDLVLAGAAHRATVCRILGVTAGALAAGWLATVTDGLGLGLALAPAAFAVCVLTGVLIGELIAVPVGGVARSALLEVRAARNYLPRGRVRWVLGLAATLFALLAGTSLAGSADDLGRAGRALSVACANGSTQSASPWPGTYYALPVAAVVLIGGGLAVFVGRVLRDRSRPGIEDRTRAADEVLRARSMLAITGACGVLVAAPLAGTALFTGMALLRLCSANSLLPVLGWVALAIAGVAVVAGLRFAADLVPGR</sequence>